<dbReference type="Pfam" id="PF24551">
    <property type="entry name" value="SH3_Rv0428c"/>
    <property type="match status" value="1"/>
</dbReference>
<evidence type="ECO:0000259" key="1">
    <source>
        <dbReference type="Pfam" id="PF24551"/>
    </source>
</evidence>
<accession>A0ABT7S592</accession>
<dbReference type="RefSeq" id="WP_289445964.1">
    <property type="nucleotide sequence ID" value="NZ_JAUCGR010000001.1"/>
</dbReference>
<sequence>MRRVRDDDPAPGEPPLTDVLGELLAVDASGVVVRTRQDDVRVPAADIVLAKQVPPAPPRRDRP</sequence>
<reference evidence="2 3" key="1">
    <citation type="submission" date="2023-06" db="EMBL/GenBank/DDBJ databases">
        <title>Cellulomonas sp. MW9 Whole genome sequence.</title>
        <authorList>
            <person name="Park S."/>
        </authorList>
    </citation>
    <scope>NUCLEOTIDE SEQUENCE [LARGE SCALE GENOMIC DNA]</scope>
    <source>
        <strain evidence="2 3">MW9</strain>
    </source>
</reference>
<gene>
    <name evidence="2" type="ORF">QRT05_05625</name>
</gene>
<dbReference type="Proteomes" id="UP001321453">
    <property type="component" value="Unassembled WGS sequence"/>
</dbReference>
<name>A0ABT7S592_9CELL</name>
<dbReference type="EMBL" id="JAUCGR010000001">
    <property type="protein sequence ID" value="MDM7830804.1"/>
    <property type="molecule type" value="Genomic_DNA"/>
</dbReference>
<dbReference type="InterPro" id="IPR056934">
    <property type="entry name" value="SH3_Rv0428c"/>
</dbReference>
<comment type="caution">
    <text evidence="2">The sequence shown here is derived from an EMBL/GenBank/DDBJ whole genome shotgun (WGS) entry which is preliminary data.</text>
</comment>
<keyword evidence="3" id="KW-1185">Reference proteome</keyword>
<protein>
    <recommendedName>
        <fullName evidence="1">Histone acetyltransferase Rv0428c-like SH3 domain-containing protein</fullName>
    </recommendedName>
</protein>
<proteinExistence type="predicted"/>
<feature type="domain" description="Histone acetyltransferase Rv0428c-like SH3" evidence="1">
    <location>
        <begin position="9"/>
        <end position="51"/>
    </location>
</feature>
<evidence type="ECO:0000313" key="3">
    <source>
        <dbReference type="Proteomes" id="UP001321453"/>
    </source>
</evidence>
<organism evidence="2 3">
    <name type="scientific">Cellulomonas edaphi</name>
    <dbReference type="NCBI Taxonomy" id="3053468"/>
    <lineage>
        <taxon>Bacteria</taxon>
        <taxon>Bacillati</taxon>
        <taxon>Actinomycetota</taxon>
        <taxon>Actinomycetes</taxon>
        <taxon>Micrococcales</taxon>
        <taxon>Cellulomonadaceae</taxon>
        <taxon>Cellulomonas</taxon>
    </lineage>
</organism>
<evidence type="ECO:0000313" key="2">
    <source>
        <dbReference type="EMBL" id="MDM7830804.1"/>
    </source>
</evidence>